<feature type="domain" description="Alcohol dehydrogenase-like C-terminal" evidence="5">
    <location>
        <begin position="173"/>
        <end position="294"/>
    </location>
</feature>
<keyword evidence="2 4" id="KW-0862">Zinc</keyword>
<accession>A0ABY5VE49</accession>
<dbReference type="InterPro" id="IPR011032">
    <property type="entry name" value="GroES-like_sf"/>
</dbReference>
<dbReference type="SUPFAM" id="SSF50129">
    <property type="entry name" value="GroES-like"/>
    <property type="match status" value="1"/>
</dbReference>
<evidence type="ECO:0000256" key="2">
    <source>
        <dbReference type="ARBA" id="ARBA00022833"/>
    </source>
</evidence>
<keyword evidence="8" id="KW-1185">Reference proteome</keyword>
<dbReference type="InterPro" id="IPR050129">
    <property type="entry name" value="Zn_alcohol_dh"/>
</dbReference>
<comment type="cofactor">
    <cofactor evidence="4">
        <name>Zn(2+)</name>
        <dbReference type="ChEBI" id="CHEBI:29105"/>
    </cofactor>
</comment>
<keyword evidence="3" id="KW-0560">Oxidoreductase</keyword>
<dbReference type="Gene3D" id="3.90.180.10">
    <property type="entry name" value="Medium-chain alcohol dehydrogenases, catalytic domain"/>
    <property type="match status" value="1"/>
</dbReference>
<proteinExistence type="inferred from homology"/>
<keyword evidence="1 4" id="KW-0479">Metal-binding</keyword>
<gene>
    <name evidence="7" type="ORF">NQ502_16165</name>
</gene>
<evidence type="ECO:0000259" key="5">
    <source>
        <dbReference type="Pfam" id="PF00107"/>
    </source>
</evidence>
<dbReference type="Gene3D" id="3.40.50.720">
    <property type="entry name" value="NAD(P)-binding Rossmann-like Domain"/>
    <property type="match status" value="1"/>
</dbReference>
<dbReference type="InterPro" id="IPR013154">
    <property type="entry name" value="ADH-like_N"/>
</dbReference>
<dbReference type="EMBL" id="CP102290">
    <property type="protein sequence ID" value="UWP58889.1"/>
    <property type="molecule type" value="Genomic_DNA"/>
</dbReference>
<comment type="similarity">
    <text evidence="4">Belongs to the zinc-containing alcohol dehydrogenase family.</text>
</comment>
<dbReference type="SUPFAM" id="SSF51735">
    <property type="entry name" value="NAD(P)-binding Rossmann-fold domains"/>
    <property type="match status" value="1"/>
</dbReference>
<organism evidence="7 8">
    <name type="scientific">Ruminococcus gauvreauii</name>
    <dbReference type="NCBI Taxonomy" id="438033"/>
    <lineage>
        <taxon>Bacteria</taxon>
        <taxon>Bacillati</taxon>
        <taxon>Bacillota</taxon>
        <taxon>Clostridia</taxon>
        <taxon>Eubacteriales</taxon>
        <taxon>Oscillospiraceae</taxon>
        <taxon>Ruminococcus</taxon>
    </lineage>
</organism>
<evidence type="ECO:0000256" key="4">
    <source>
        <dbReference type="RuleBase" id="RU361277"/>
    </source>
</evidence>
<protein>
    <submittedName>
        <fullName evidence="7">Alcohol dehydrogenase catalytic domain-containing protein</fullName>
    </submittedName>
</protein>
<dbReference type="Pfam" id="PF00107">
    <property type="entry name" value="ADH_zinc_N"/>
    <property type="match status" value="1"/>
</dbReference>
<dbReference type="PANTHER" id="PTHR43401">
    <property type="entry name" value="L-THREONINE 3-DEHYDROGENASE"/>
    <property type="match status" value="1"/>
</dbReference>
<dbReference type="Proteomes" id="UP001060164">
    <property type="component" value="Chromosome"/>
</dbReference>
<evidence type="ECO:0000313" key="8">
    <source>
        <dbReference type="Proteomes" id="UP001060164"/>
    </source>
</evidence>
<evidence type="ECO:0000256" key="1">
    <source>
        <dbReference type="ARBA" id="ARBA00022723"/>
    </source>
</evidence>
<dbReference type="PANTHER" id="PTHR43401:SF2">
    <property type="entry name" value="L-THREONINE 3-DEHYDROGENASE"/>
    <property type="match status" value="1"/>
</dbReference>
<dbReference type="PROSITE" id="PS00059">
    <property type="entry name" value="ADH_ZINC"/>
    <property type="match status" value="1"/>
</dbReference>
<dbReference type="InterPro" id="IPR036291">
    <property type="entry name" value="NAD(P)-bd_dom_sf"/>
</dbReference>
<evidence type="ECO:0000313" key="7">
    <source>
        <dbReference type="EMBL" id="UWP58889.1"/>
    </source>
</evidence>
<name>A0ABY5VE49_9FIRM</name>
<evidence type="ECO:0000256" key="3">
    <source>
        <dbReference type="ARBA" id="ARBA00023002"/>
    </source>
</evidence>
<feature type="domain" description="Alcohol dehydrogenase-like N-terminal" evidence="6">
    <location>
        <begin position="26"/>
        <end position="131"/>
    </location>
</feature>
<reference evidence="7" key="1">
    <citation type="journal article" date="2022" name="Cell">
        <title>Design, construction, and in vivo augmentation of a complex gut microbiome.</title>
        <authorList>
            <person name="Cheng A.G."/>
            <person name="Ho P.Y."/>
            <person name="Aranda-Diaz A."/>
            <person name="Jain S."/>
            <person name="Yu F.B."/>
            <person name="Meng X."/>
            <person name="Wang M."/>
            <person name="Iakiviak M."/>
            <person name="Nagashima K."/>
            <person name="Zhao A."/>
            <person name="Murugkar P."/>
            <person name="Patil A."/>
            <person name="Atabakhsh K."/>
            <person name="Weakley A."/>
            <person name="Yan J."/>
            <person name="Brumbaugh A.R."/>
            <person name="Higginbottom S."/>
            <person name="Dimas A."/>
            <person name="Shiver A.L."/>
            <person name="Deutschbauer A."/>
            <person name="Neff N."/>
            <person name="Sonnenburg J.L."/>
            <person name="Huang K.C."/>
            <person name="Fischbach M.A."/>
        </authorList>
    </citation>
    <scope>NUCLEOTIDE SEQUENCE</scope>
    <source>
        <strain evidence="7">DSM 19829</strain>
    </source>
</reference>
<dbReference type="Pfam" id="PF08240">
    <property type="entry name" value="ADH_N"/>
    <property type="match status" value="1"/>
</dbReference>
<sequence length="337" mass="36458">MKAIILEEIGKYAIVEKPVPEIRRGNELLVKIDACSICGSDMHILSDPPGYPAAPGTTLGHEMVGTIVSTGSEVTSFAVGDRIVCDNNIPCGHCYYCRSGHANMCEHVRCLGVNGDGFFAQYAVIPDDSAYVIGPELPLDIAIFAEPLNCVMGAMDKLRMIPGETVAVIGAGPIGLYFIQLLKKNGAGTVIAVEPSEFRRKMAKEAGADIVVLPAEAEKLPQIAAIGADIVVDAVGSCIKDALDWVRCSGRVLLFGQNFARTQEICQSMITRKELTVTGSYIGSYSWHDTIRLLEHDHMQLEKMITHRLALEDFAVGYEAMKNGSALEVILYPNGKK</sequence>
<dbReference type="InterPro" id="IPR013149">
    <property type="entry name" value="ADH-like_C"/>
</dbReference>
<evidence type="ECO:0000259" key="6">
    <source>
        <dbReference type="Pfam" id="PF08240"/>
    </source>
</evidence>
<dbReference type="InterPro" id="IPR002328">
    <property type="entry name" value="ADH_Zn_CS"/>
</dbReference>
<dbReference type="RefSeq" id="WP_028527362.1">
    <property type="nucleotide sequence ID" value="NZ_CABLBR010000001.1"/>
</dbReference>